<keyword evidence="5" id="KW-0624">Polysaccharide degradation</keyword>
<dbReference type="InterPro" id="IPR049892">
    <property type="entry name" value="AA9"/>
</dbReference>
<feature type="domain" description="Auxiliary Activity family 9 catalytic" evidence="7">
    <location>
        <begin position="19"/>
        <end position="238"/>
    </location>
</feature>
<dbReference type="Proteomes" id="UP000298493">
    <property type="component" value="Unassembled WGS sequence"/>
</dbReference>
<feature type="chain" id="PRO_5021459727" description="AA9 family lytic polysaccharide monooxygenase" evidence="6">
    <location>
        <begin position="19"/>
        <end position="289"/>
    </location>
</feature>
<sequence length="289" mass="31002">MLLLTLASTLLLANSVAAHGGVLAYTIEGKKYTGYGVKSLQDQDRFTTTKPGSSIQRAWTEIRPVRNPSSKDIACNKPGAPAKISASVAAGRSVTAHWNSKAEGNPWPHAGGPITVYMTECKGDCSTWADPSEGEWFKIFQAGLLSGTVGHGKWGTNEMMANGFKVTTKIPPGLKPGNYLVRHETINLARAPAEFYPECAQLKVTGSGTESPGKEFRFKLPGAYKSSDSAIKYSMHDAPVTGSSKYVIPGPAVWKGSAGRSRVVAERTRGLYNFRSEEKNVTDTDVSTA</sequence>
<keyword evidence="5" id="KW-0119">Carbohydrate metabolism</keyword>
<comment type="domain">
    <text evidence="5">Has a modular structure: an endo-beta-1,4-glucanase catalytic module at the N-terminus, a linker rich in serines and threonines, and a C-terminal carbohydrate-binding module (CBM).</text>
</comment>
<keyword evidence="4 5" id="KW-1015">Disulfide bond</keyword>
<dbReference type="GO" id="GO:0030248">
    <property type="term" value="F:cellulose binding"/>
    <property type="evidence" value="ECO:0007669"/>
    <property type="project" value="UniProtKB-UniRule"/>
</dbReference>
<dbReference type="GO" id="GO:0008810">
    <property type="term" value="F:cellulase activity"/>
    <property type="evidence" value="ECO:0007669"/>
    <property type="project" value="UniProtKB-UniRule"/>
</dbReference>
<dbReference type="EC" id="1.14.99.56" evidence="5"/>
<feature type="signal peptide" evidence="6">
    <location>
        <begin position="1"/>
        <end position="18"/>
    </location>
</feature>
<dbReference type="GO" id="GO:0030245">
    <property type="term" value="P:cellulose catabolic process"/>
    <property type="evidence" value="ECO:0007669"/>
    <property type="project" value="UniProtKB-UniRule"/>
</dbReference>
<comment type="catalytic activity">
    <reaction evidence="5">
        <text>[(1-&gt;4)-beta-D-glucosyl]n+m + reduced acceptor + O2 = 4-dehydro-beta-D-glucosyl-[(1-&gt;4)-beta-D-glucosyl]n-1 + [(1-&gt;4)-beta-D-glucosyl]m + acceptor + H2O.</text>
        <dbReference type="EC" id="1.14.99.56"/>
    </reaction>
</comment>
<dbReference type="CDD" id="cd21175">
    <property type="entry name" value="LPMO_AA9"/>
    <property type="match status" value="1"/>
</dbReference>
<proteinExistence type="predicted"/>
<protein>
    <recommendedName>
        <fullName evidence="5">AA9 family lytic polysaccharide monooxygenase</fullName>
        <ecNumber evidence="5">1.14.99.56</ecNumber>
    </recommendedName>
    <alternativeName>
        <fullName evidence="5">Endo-beta-1,4-glucanase</fullName>
    </alternativeName>
    <alternativeName>
        <fullName evidence="5">Glycosyl hydrolase 61 family protein</fullName>
    </alternativeName>
</protein>
<keyword evidence="8" id="KW-0378">Hydrolase</keyword>
<dbReference type="Pfam" id="PF03443">
    <property type="entry name" value="AA9"/>
    <property type="match status" value="1"/>
</dbReference>
<comment type="function">
    <text evidence="5">Lytic polysaccharide monooxygenase (LMPO) that depolymerizes crystalline and amorphous polysaccharides via the oxidation of scissile alpha- or beta-(1-4)-glycosidic bonds, yielding C1 and/or C4 oxidation products. Catalysis by LPMOs requires the reduction of the active-site copper from Cu(II) to Cu(I) by a reducing agent and H(2)O(2) or O(2) as a cosubstrate.</text>
</comment>
<evidence type="ECO:0000256" key="4">
    <source>
        <dbReference type="ARBA" id="ARBA00023157"/>
    </source>
</evidence>
<evidence type="ECO:0000256" key="1">
    <source>
        <dbReference type="ARBA" id="ARBA00001973"/>
    </source>
</evidence>
<comment type="subcellular location">
    <subcellularLocation>
        <location evidence="2 5">Secreted</location>
    </subcellularLocation>
</comment>
<name>A0A4Z1NNV2_9PEZI</name>
<keyword evidence="6" id="KW-0732">Signal</keyword>
<dbReference type="PANTHER" id="PTHR33353:SF19">
    <property type="entry name" value="GLYCOSYLHYDROLASE FAMILY 61-8 PROTEIN"/>
    <property type="match status" value="1"/>
</dbReference>
<comment type="cofactor">
    <cofactor evidence="1">
        <name>Cu(2+)</name>
        <dbReference type="ChEBI" id="CHEBI:29036"/>
    </cofactor>
</comment>
<keyword evidence="5" id="KW-0136">Cellulose degradation</keyword>
<gene>
    <name evidence="8" type="ORF">E6O75_ATG10371</name>
</gene>
<evidence type="ECO:0000256" key="5">
    <source>
        <dbReference type="RuleBase" id="RU368122"/>
    </source>
</evidence>
<dbReference type="InterPro" id="IPR005103">
    <property type="entry name" value="AA9_LPMO"/>
</dbReference>
<evidence type="ECO:0000313" key="8">
    <source>
        <dbReference type="EMBL" id="TID17726.1"/>
    </source>
</evidence>
<evidence type="ECO:0000259" key="7">
    <source>
        <dbReference type="Pfam" id="PF03443"/>
    </source>
</evidence>
<evidence type="ECO:0000313" key="9">
    <source>
        <dbReference type="Proteomes" id="UP000298493"/>
    </source>
</evidence>
<dbReference type="PANTHER" id="PTHR33353">
    <property type="entry name" value="PUTATIVE (AFU_ORTHOLOGUE AFUA_1G12560)-RELATED"/>
    <property type="match status" value="1"/>
</dbReference>
<reference evidence="8 9" key="1">
    <citation type="submission" date="2019-04" db="EMBL/GenBank/DDBJ databases">
        <title>High contiguity whole genome sequence and gene annotation resource for two Venturia nashicola isolates.</title>
        <authorList>
            <person name="Prokchorchik M."/>
            <person name="Won K."/>
            <person name="Lee Y."/>
            <person name="Choi E.D."/>
            <person name="Segonzac C."/>
            <person name="Sohn K.H."/>
        </authorList>
    </citation>
    <scope>NUCLEOTIDE SEQUENCE [LARGE SCALE GENOMIC DNA]</scope>
    <source>
        <strain evidence="8 9">PRI2</strain>
    </source>
</reference>
<evidence type="ECO:0000256" key="2">
    <source>
        <dbReference type="ARBA" id="ARBA00004613"/>
    </source>
</evidence>
<dbReference type="Gene3D" id="2.70.50.70">
    <property type="match status" value="1"/>
</dbReference>
<dbReference type="STRING" id="86259.A0A4Z1NNV2"/>
<keyword evidence="9" id="KW-1185">Reference proteome</keyword>
<accession>A0A4Z1NNV2</accession>
<evidence type="ECO:0000256" key="3">
    <source>
        <dbReference type="ARBA" id="ARBA00022525"/>
    </source>
</evidence>
<dbReference type="GO" id="GO:0005576">
    <property type="term" value="C:extracellular region"/>
    <property type="evidence" value="ECO:0007669"/>
    <property type="project" value="UniProtKB-SubCell"/>
</dbReference>
<dbReference type="AlphaFoldDB" id="A0A4Z1NNV2"/>
<comment type="caution">
    <text evidence="8">The sequence shown here is derived from an EMBL/GenBank/DDBJ whole genome shotgun (WGS) entry which is preliminary data.</text>
</comment>
<dbReference type="EMBL" id="SNSC02000015">
    <property type="protein sequence ID" value="TID17726.1"/>
    <property type="molecule type" value="Genomic_DNA"/>
</dbReference>
<evidence type="ECO:0000256" key="6">
    <source>
        <dbReference type="SAM" id="SignalP"/>
    </source>
</evidence>
<organism evidence="8 9">
    <name type="scientific">Venturia nashicola</name>
    <dbReference type="NCBI Taxonomy" id="86259"/>
    <lineage>
        <taxon>Eukaryota</taxon>
        <taxon>Fungi</taxon>
        <taxon>Dikarya</taxon>
        <taxon>Ascomycota</taxon>
        <taxon>Pezizomycotina</taxon>
        <taxon>Dothideomycetes</taxon>
        <taxon>Pleosporomycetidae</taxon>
        <taxon>Venturiales</taxon>
        <taxon>Venturiaceae</taxon>
        <taxon>Venturia</taxon>
    </lineage>
</organism>
<keyword evidence="3 5" id="KW-0964">Secreted</keyword>